<evidence type="ECO:0000313" key="4">
    <source>
        <dbReference type="Proteomes" id="UP000190696"/>
    </source>
</evidence>
<feature type="domain" description="ChlI/MoxR AAA lid" evidence="2">
    <location>
        <begin position="227"/>
        <end position="297"/>
    </location>
</feature>
<dbReference type="GO" id="GO:0005524">
    <property type="term" value="F:ATP binding"/>
    <property type="evidence" value="ECO:0007669"/>
    <property type="project" value="InterPro"/>
</dbReference>
<dbReference type="InterPro" id="IPR041628">
    <property type="entry name" value="ChlI/MoxR_AAA_lid"/>
</dbReference>
<dbReference type="GeneID" id="33895673"/>
<reference evidence="3 4" key="1">
    <citation type="submission" date="2017-01" db="EMBL/GenBank/DDBJ databases">
        <title>Bacillus cereus isolates.</title>
        <authorList>
            <person name="Beno S.M."/>
        </authorList>
    </citation>
    <scope>NUCLEOTIDE SEQUENCE [LARGE SCALE GENOMIC DNA]</scope>
    <source>
        <strain evidence="3 4">FSL W7-1108</strain>
    </source>
</reference>
<name>A0A1S9T0E3_BACMY</name>
<accession>A0A1S9T0E3</accession>
<dbReference type="PANTHER" id="PTHR42759">
    <property type="entry name" value="MOXR FAMILY PROTEIN"/>
    <property type="match status" value="1"/>
</dbReference>
<dbReference type="PANTHER" id="PTHR42759:SF5">
    <property type="entry name" value="METHANOL DEHYDROGENASE REGULATOR"/>
    <property type="match status" value="1"/>
</dbReference>
<protein>
    <submittedName>
        <fullName evidence="3">AAA family ATPase</fullName>
    </submittedName>
</protein>
<comment type="caution">
    <text evidence="3">The sequence shown here is derived from an EMBL/GenBank/DDBJ whole genome shotgun (WGS) entry which is preliminary data.</text>
</comment>
<dbReference type="SUPFAM" id="SSF52540">
    <property type="entry name" value="P-loop containing nucleoside triphosphate hydrolases"/>
    <property type="match status" value="1"/>
</dbReference>
<dbReference type="Pfam" id="PF07726">
    <property type="entry name" value="AAA_3"/>
    <property type="match status" value="1"/>
</dbReference>
<dbReference type="Gene3D" id="1.10.8.80">
    <property type="entry name" value="Magnesium chelatase subunit I, C-Terminal domain"/>
    <property type="match status" value="1"/>
</dbReference>
<dbReference type="InterPro" id="IPR027417">
    <property type="entry name" value="P-loop_NTPase"/>
</dbReference>
<dbReference type="PIRSF" id="PIRSF002849">
    <property type="entry name" value="AAA_ATPase_chaperone_MoxR_prd"/>
    <property type="match status" value="1"/>
</dbReference>
<dbReference type="Proteomes" id="UP000190696">
    <property type="component" value="Unassembled WGS sequence"/>
</dbReference>
<dbReference type="GO" id="GO:0016887">
    <property type="term" value="F:ATP hydrolysis activity"/>
    <property type="evidence" value="ECO:0007669"/>
    <property type="project" value="InterPro"/>
</dbReference>
<feature type="domain" description="ATPase AAA-3" evidence="1">
    <location>
        <begin position="34"/>
        <end position="164"/>
    </location>
</feature>
<dbReference type="AlphaFoldDB" id="A0A1S9T0E3"/>
<dbReference type="EMBL" id="MUAI01000042">
    <property type="protein sequence ID" value="OOR03476.1"/>
    <property type="molecule type" value="Genomic_DNA"/>
</dbReference>
<dbReference type="Gene3D" id="3.40.50.300">
    <property type="entry name" value="P-loop containing nucleotide triphosphate hydrolases"/>
    <property type="match status" value="1"/>
</dbReference>
<evidence type="ECO:0000313" key="3">
    <source>
        <dbReference type="EMBL" id="OOR03476.1"/>
    </source>
</evidence>
<proteinExistence type="predicted"/>
<evidence type="ECO:0000259" key="2">
    <source>
        <dbReference type="Pfam" id="PF17863"/>
    </source>
</evidence>
<dbReference type="Pfam" id="PF17863">
    <property type="entry name" value="AAA_lid_2"/>
    <property type="match status" value="1"/>
</dbReference>
<gene>
    <name evidence="3" type="ORF">BW900_26760</name>
</gene>
<dbReference type="RefSeq" id="WP_011983440.1">
    <property type="nucleotide sequence ID" value="NZ_CP128130.1"/>
</dbReference>
<evidence type="ECO:0000259" key="1">
    <source>
        <dbReference type="Pfam" id="PF07726"/>
    </source>
</evidence>
<organism evidence="3 4">
    <name type="scientific">Bacillus mycoides</name>
    <dbReference type="NCBI Taxonomy" id="1405"/>
    <lineage>
        <taxon>Bacteria</taxon>
        <taxon>Bacillati</taxon>
        <taxon>Bacillota</taxon>
        <taxon>Bacilli</taxon>
        <taxon>Bacillales</taxon>
        <taxon>Bacillaceae</taxon>
        <taxon>Bacillus</taxon>
        <taxon>Bacillus cereus group</taxon>
    </lineage>
</organism>
<dbReference type="InterPro" id="IPR011703">
    <property type="entry name" value="ATPase_AAA-3"/>
</dbReference>
<sequence length="310" mass="34693">MSTLQKIVNNISRVIIGKNESIELAAIALIAKGHILLEDVPGTGKTSLAKSLAKSIDAEFQRIQFTADTLPGDVIGLEYFNVKESEFKTRLGPIFANIVLVDEINRAVPRTQSSLLEVMEERTVTIAKSTYTLPGPFLVIATQNPLESAGTFPLPDAQLDRFLLTIRQGYPTREAEKEMMQRFQRNDPLENLHSVISSEEILALQQQAREVLMGDDVQEYLLEIIEATRKHELIEIGVSPRGTLALMRAAQARALLKERDFCTPDDLQALVRPVCAHRLTLTIEGEMKTTKEELINEILDRLHVPVENTQ</sequence>
<dbReference type="InterPro" id="IPR050764">
    <property type="entry name" value="CbbQ/NirQ/NorQ/GpvN"/>
</dbReference>